<evidence type="ECO:0000256" key="7">
    <source>
        <dbReference type="RuleBase" id="RU363107"/>
    </source>
</evidence>
<accession>A0A059C406</accession>
<dbReference type="GO" id="GO:0005794">
    <property type="term" value="C:Golgi apparatus"/>
    <property type="evidence" value="ECO:0000318"/>
    <property type="project" value="GO_Central"/>
</dbReference>
<feature type="compositionally biased region" description="Polar residues" evidence="8">
    <location>
        <begin position="9"/>
        <end position="19"/>
    </location>
</feature>
<dbReference type="InParanoid" id="A0A059C406"/>
<dbReference type="OMA" id="YGTMQRP"/>
<keyword evidence="4 7" id="KW-0812">Transmembrane</keyword>
<comment type="function">
    <text evidence="1 7">May be involved in both secretory and endocytic intracellular trafficking in the endosomal/prevacuolar compartments.</text>
</comment>
<dbReference type="STRING" id="71139.A0A059C406"/>
<comment type="subcellular location">
    <subcellularLocation>
        <location evidence="2">Endomembrane system</location>
        <topology evidence="2">Multi-pass membrane protein</topology>
    </subcellularLocation>
    <subcellularLocation>
        <location evidence="7">Membrane</location>
        <topology evidence="7">Multi-pass membrane protein</topology>
    </subcellularLocation>
</comment>
<keyword evidence="5 7" id="KW-1133">Transmembrane helix</keyword>
<evidence type="ECO:0000256" key="3">
    <source>
        <dbReference type="ARBA" id="ARBA00006483"/>
    </source>
</evidence>
<comment type="similarity">
    <text evidence="3 7">Belongs to the PRA1 family.</text>
</comment>
<dbReference type="EMBL" id="KK198757">
    <property type="protein sequence ID" value="KCW73092.1"/>
    <property type="molecule type" value="Genomic_DNA"/>
</dbReference>
<feature type="transmembrane region" description="Helical" evidence="7">
    <location>
        <begin position="84"/>
        <end position="104"/>
    </location>
</feature>
<evidence type="ECO:0000256" key="4">
    <source>
        <dbReference type="ARBA" id="ARBA00022692"/>
    </source>
</evidence>
<sequence length="187" mass="20408">MSDHGITHRPSSISSSTPLMETPHKPKVKSLNNAELAFLFNLPATPEVAATWIIKNLCHFGPFYVLVLWAGLSISLVLKCKISLLLLIATTIITKQYLMMLQLMPKACIHRAFDKMAILVLMAIVTTVGLILTQAAVHLFATLWIGLPVILAHSVLWRDGLFVNEEVSASASAPGELASLGDNVHFI</sequence>
<keyword evidence="6 7" id="KW-0472">Membrane</keyword>
<feature type="region of interest" description="Disordered" evidence="8">
    <location>
        <begin position="1"/>
        <end position="25"/>
    </location>
</feature>
<evidence type="ECO:0000313" key="9">
    <source>
        <dbReference type="EMBL" id="KCW73092.1"/>
    </source>
</evidence>
<organism evidence="9">
    <name type="scientific">Eucalyptus grandis</name>
    <name type="common">Flooded gum</name>
    <dbReference type="NCBI Taxonomy" id="71139"/>
    <lineage>
        <taxon>Eukaryota</taxon>
        <taxon>Viridiplantae</taxon>
        <taxon>Streptophyta</taxon>
        <taxon>Embryophyta</taxon>
        <taxon>Tracheophyta</taxon>
        <taxon>Spermatophyta</taxon>
        <taxon>Magnoliopsida</taxon>
        <taxon>eudicotyledons</taxon>
        <taxon>Gunneridae</taxon>
        <taxon>Pentapetalae</taxon>
        <taxon>rosids</taxon>
        <taxon>malvids</taxon>
        <taxon>Myrtales</taxon>
        <taxon>Myrtaceae</taxon>
        <taxon>Myrtoideae</taxon>
        <taxon>Eucalypteae</taxon>
        <taxon>Eucalyptus</taxon>
    </lineage>
</organism>
<gene>
    <name evidence="9" type="ORF">EUGRSUZ_E01539</name>
</gene>
<dbReference type="GO" id="GO:0016020">
    <property type="term" value="C:membrane"/>
    <property type="evidence" value="ECO:0007669"/>
    <property type="project" value="UniProtKB-SubCell"/>
</dbReference>
<dbReference type="GO" id="GO:0005783">
    <property type="term" value="C:endoplasmic reticulum"/>
    <property type="evidence" value="ECO:0000318"/>
    <property type="project" value="GO_Central"/>
</dbReference>
<dbReference type="PANTHER" id="PTHR38519">
    <property type="entry name" value="PRA1 FAMILY PROTEIN"/>
    <property type="match status" value="1"/>
</dbReference>
<keyword evidence="7" id="KW-0813">Transport</keyword>
<feature type="transmembrane region" description="Helical" evidence="7">
    <location>
        <begin position="139"/>
        <end position="157"/>
    </location>
</feature>
<dbReference type="InterPro" id="IPR004895">
    <property type="entry name" value="Prenylated_rab_accept_PRA1"/>
</dbReference>
<dbReference type="GO" id="GO:0016192">
    <property type="term" value="P:vesicle-mediated transport"/>
    <property type="evidence" value="ECO:0000318"/>
    <property type="project" value="GO_Central"/>
</dbReference>
<evidence type="ECO:0000256" key="8">
    <source>
        <dbReference type="SAM" id="MobiDB-lite"/>
    </source>
</evidence>
<feature type="transmembrane region" description="Helical" evidence="7">
    <location>
        <begin position="116"/>
        <end position="133"/>
    </location>
</feature>
<evidence type="ECO:0000256" key="1">
    <source>
        <dbReference type="ARBA" id="ARBA00002501"/>
    </source>
</evidence>
<reference evidence="9" key="1">
    <citation type="submission" date="2013-07" db="EMBL/GenBank/DDBJ databases">
        <title>The genome of Eucalyptus grandis.</title>
        <authorList>
            <person name="Schmutz J."/>
            <person name="Hayes R."/>
            <person name="Myburg A."/>
            <person name="Tuskan G."/>
            <person name="Grattapaglia D."/>
            <person name="Rokhsar D.S."/>
        </authorList>
    </citation>
    <scope>NUCLEOTIDE SEQUENCE</scope>
    <source>
        <tissue evidence="9">Leaf extractions</tissue>
    </source>
</reference>
<protein>
    <recommendedName>
        <fullName evidence="7">PRA1 family protein</fullName>
    </recommendedName>
</protein>
<dbReference type="PANTHER" id="PTHR38519:SF3">
    <property type="entry name" value="PRA1 FAMILY PROTEIN"/>
    <property type="match status" value="1"/>
</dbReference>
<evidence type="ECO:0000256" key="6">
    <source>
        <dbReference type="ARBA" id="ARBA00023136"/>
    </source>
</evidence>
<proteinExistence type="inferred from homology"/>
<dbReference type="Pfam" id="PF03208">
    <property type="entry name" value="PRA1"/>
    <property type="match status" value="1"/>
</dbReference>
<evidence type="ECO:0000256" key="5">
    <source>
        <dbReference type="ARBA" id="ARBA00022989"/>
    </source>
</evidence>
<dbReference type="AlphaFoldDB" id="A0A059C406"/>
<evidence type="ECO:0000256" key="2">
    <source>
        <dbReference type="ARBA" id="ARBA00004127"/>
    </source>
</evidence>
<name>A0A059C406_EUCGR</name>
<dbReference type="Gramene" id="KCW73092">
    <property type="protein sequence ID" value="KCW73092"/>
    <property type="gene ID" value="EUGRSUZ_E01539"/>
</dbReference>